<comment type="similarity">
    <text evidence="1">Belongs to the NAD(P)-dependent epimerase/dehydratase family.</text>
</comment>
<dbReference type="OrthoDB" id="4907at2157"/>
<dbReference type="KEGG" id="mpl:Mpal_2190"/>
<dbReference type="EMBL" id="CP001338">
    <property type="protein sequence ID" value="ACL17486.1"/>
    <property type="molecule type" value="Genomic_DNA"/>
</dbReference>
<accession>B8GDY5</accession>
<name>B8GDY5_METPE</name>
<evidence type="ECO:0000313" key="3">
    <source>
        <dbReference type="EMBL" id="ACL17486.1"/>
    </source>
</evidence>
<evidence type="ECO:0000259" key="2">
    <source>
        <dbReference type="Pfam" id="PF01370"/>
    </source>
</evidence>
<gene>
    <name evidence="3" type="ordered locus">Mpal_2190</name>
</gene>
<dbReference type="InterPro" id="IPR001509">
    <property type="entry name" value="Epimerase_deHydtase"/>
</dbReference>
<feature type="domain" description="NAD-dependent epimerase/dehydratase" evidence="2">
    <location>
        <begin position="9"/>
        <end position="239"/>
    </location>
</feature>
<dbReference type="SUPFAM" id="SSF51735">
    <property type="entry name" value="NAD(P)-binding Rossmann-fold domains"/>
    <property type="match status" value="1"/>
</dbReference>
<evidence type="ECO:0000256" key="1">
    <source>
        <dbReference type="ARBA" id="ARBA00007637"/>
    </source>
</evidence>
<protein>
    <submittedName>
        <fullName evidence="3">NAD-dependent epimerase/dehydratase</fullName>
    </submittedName>
</protein>
<dbReference type="PANTHER" id="PTHR43000">
    <property type="entry name" value="DTDP-D-GLUCOSE 4,6-DEHYDRATASE-RELATED"/>
    <property type="match status" value="1"/>
</dbReference>
<dbReference type="Pfam" id="PF01370">
    <property type="entry name" value="Epimerase"/>
    <property type="match status" value="1"/>
</dbReference>
<dbReference type="InterPro" id="IPR036291">
    <property type="entry name" value="NAD(P)-bd_dom_sf"/>
</dbReference>
<dbReference type="HOGENOM" id="CLU_007383_1_7_2"/>
<keyword evidence="4" id="KW-1185">Reference proteome</keyword>
<proteinExistence type="inferred from homology"/>
<dbReference type="AlphaFoldDB" id="B8GDY5"/>
<dbReference type="Gene3D" id="3.40.50.720">
    <property type="entry name" value="NAD(P)-binding Rossmann-like Domain"/>
    <property type="match status" value="1"/>
</dbReference>
<dbReference type="STRING" id="521011.Mpal_2190"/>
<evidence type="ECO:0000313" key="4">
    <source>
        <dbReference type="Proteomes" id="UP000002457"/>
    </source>
</evidence>
<sequence length="316" mass="35359">MRSLCDEKIFITGATGFVGSNLVRRSLQEGADVYINIRNTSDTWRIWDILNDVSVIHADLGEYGKLDESLKKIRPNIIFHTAVYGGNAAQKDTKKIIESNISGTINLLRCCNPAHCDLFVNTGSSSEYGIKNIPMKESDILEPVTDYGVSKAAATLFCQKTAFTEDLPVVTLRLFSPYGPYEQKSRLVPSIILAALQKQTPHIASRDFVRDFIFIDDVIAAYESALTLKHPHGQIYNVGSGMQNTVGAVTDAILRLLGEDLTCAPGLPQSWKHEPDFWQADIQRAASELNWRPKFALDQGLERTINWFKENMKLYT</sequence>
<reference evidence="3 4" key="1">
    <citation type="journal article" date="2015" name="Genome Announc.">
        <title>Complete Genome Sequence of Methanosphaerula palustris E1-9CT, a Hydrogenotrophic Methanogen Isolated from a Minerotrophic Fen Peatland.</title>
        <authorList>
            <person name="Cadillo-Quiroz H."/>
            <person name="Browne P."/>
            <person name="Kyrpides N."/>
            <person name="Woyke T."/>
            <person name="Goodwin L."/>
            <person name="Detter C."/>
            <person name="Yavitt J.B."/>
            <person name="Zinder S.H."/>
        </authorList>
    </citation>
    <scope>NUCLEOTIDE SEQUENCE [LARGE SCALE GENOMIC DNA]</scope>
    <source>
        <strain evidence="4">ATCC BAA-1556 / DSM 19958 / E1-9c</strain>
    </source>
</reference>
<dbReference type="Proteomes" id="UP000002457">
    <property type="component" value="Chromosome"/>
</dbReference>
<dbReference type="GeneID" id="7270275"/>
<dbReference type="eggNOG" id="arCOG01369">
    <property type="taxonomic scope" value="Archaea"/>
</dbReference>
<dbReference type="RefSeq" id="WP_012618805.1">
    <property type="nucleotide sequence ID" value="NC_011832.1"/>
</dbReference>
<organism evidence="3 4">
    <name type="scientific">Methanosphaerula palustris (strain ATCC BAA-1556 / DSM 19958 / E1-9c)</name>
    <dbReference type="NCBI Taxonomy" id="521011"/>
    <lineage>
        <taxon>Archaea</taxon>
        <taxon>Methanobacteriati</taxon>
        <taxon>Methanobacteriota</taxon>
        <taxon>Stenosarchaea group</taxon>
        <taxon>Methanomicrobia</taxon>
        <taxon>Methanomicrobiales</taxon>
        <taxon>Methanoregulaceae</taxon>
        <taxon>Methanosphaerula</taxon>
    </lineage>
</organism>